<sequence length="115" mass="13499">MSRVKRGVQKNKRRKNILAQTKGYRFDRSRKERVAKEAIRHAGAHAFRHRRAKKREFRNLWTLRINAAVRPLGFSYSKFIGALKKANIPLDRKVLSELAKDHPAVFERLTKQLHG</sequence>
<keyword evidence="5 6" id="KW-0694">RNA-binding</keyword>
<comment type="caution">
    <text evidence="7">The sequence shown here is derived from an EMBL/GenBank/DDBJ whole genome shotgun (WGS) entry which is preliminary data.</text>
</comment>
<evidence type="ECO:0000313" key="8">
    <source>
        <dbReference type="Proteomes" id="UP000176863"/>
    </source>
</evidence>
<dbReference type="InterPro" id="IPR005813">
    <property type="entry name" value="Ribosomal_bL20"/>
</dbReference>
<dbReference type="EMBL" id="MFKT01000001">
    <property type="protein sequence ID" value="OGG54232.1"/>
    <property type="molecule type" value="Genomic_DNA"/>
</dbReference>
<dbReference type="Gene3D" id="1.10.1900.20">
    <property type="entry name" value="Ribosomal protein L20"/>
    <property type="match status" value="1"/>
</dbReference>
<dbReference type="GO" id="GO:0019843">
    <property type="term" value="F:rRNA binding"/>
    <property type="evidence" value="ECO:0007669"/>
    <property type="project" value="UniProtKB-UniRule"/>
</dbReference>
<dbReference type="STRING" id="1798480.A2851_01020"/>
<dbReference type="PANTHER" id="PTHR10986">
    <property type="entry name" value="39S RIBOSOMAL PROTEIN L20"/>
    <property type="match status" value="1"/>
</dbReference>
<dbReference type="PRINTS" id="PR00062">
    <property type="entry name" value="RIBOSOMALL20"/>
</dbReference>
<keyword evidence="3 5" id="KW-0687">Ribonucleoprotein</keyword>
<evidence type="ECO:0000256" key="5">
    <source>
        <dbReference type="HAMAP-Rule" id="MF_00382"/>
    </source>
</evidence>
<name>A0A1F6CZG6_9BACT</name>
<evidence type="ECO:0000256" key="1">
    <source>
        <dbReference type="ARBA" id="ARBA00007698"/>
    </source>
</evidence>
<dbReference type="SUPFAM" id="SSF74731">
    <property type="entry name" value="Ribosomal protein L20"/>
    <property type="match status" value="1"/>
</dbReference>
<gene>
    <name evidence="5" type="primary">rplT</name>
    <name evidence="7" type="ORF">A2851_01020</name>
</gene>
<dbReference type="HAMAP" id="MF_00382">
    <property type="entry name" value="Ribosomal_bL20"/>
    <property type="match status" value="1"/>
</dbReference>
<evidence type="ECO:0000313" key="7">
    <source>
        <dbReference type="EMBL" id="OGG54232.1"/>
    </source>
</evidence>
<keyword evidence="5 6" id="KW-0699">rRNA-binding</keyword>
<keyword evidence="2 5" id="KW-0689">Ribosomal protein</keyword>
<dbReference type="CDD" id="cd07026">
    <property type="entry name" value="Ribosomal_L20"/>
    <property type="match status" value="1"/>
</dbReference>
<reference evidence="7 8" key="1">
    <citation type="journal article" date="2016" name="Nat. Commun.">
        <title>Thousands of microbial genomes shed light on interconnected biogeochemical processes in an aquifer system.</title>
        <authorList>
            <person name="Anantharaman K."/>
            <person name="Brown C.T."/>
            <person name="Hug L.A."/>
            <person name="Sharon I."/>
            <person name="Castelle C.J."/>
            <person name="Probst A.J."/>
            <person name="Thomas B.C."/>
            <person name="Singh A."/>
            <person name="Wilkins M.J."/>
            <person name="Karaoz U."/>
            <person name="Brodie E.L."/>
            <person name="Williams K.H."/>
            <person name="Hubbard S.S."/>
            <person name="Banfield J.F."/>
        </authorList>
    </citation>
    <scope>NUCLEOTIDE SEQUENCE [LARGE SCALE GENOMIC DNA]</scope>
</reference>
<dbReference type="FunFam" id="1.10.1900.20:FF:000001">
    <property type="entry name" value="50S ribosomal protein L20"/>
    <property type="match status" value="1"/>
</dbReference>
<dbReference type="Proteomes" id="UP000176863">
    <property type="component" value="Unassembled WGS sequence"/>
</dbReference>
<dbReference type="Gene3D" id="6.10.160.10">
    <property type="match status" value="1"/>
</dbReference>
<evidence type="ECO:0000256" key="2">
    <source>
        <dbReference type="ARBA" id="ARBA00022980"/>
    </source>
</evidence>
<dbReference type="GO" id="GO:1990904">
    <property type="term" value="C:ribonucleoprotein complex"/>
    <property type="evidence" value="ECO:0007669"/>
    <property type="project" value="UniProtKB-KW"/>
</dbReference>
<comment type="function">
    <text evidence="5 6">Binds directly to 23S ribosomal RNA and is necessary for the in vitro assembly process of the 50S ribosomal subunit. It is not involved in the protein synthesizing functions of that subunit.</text>
</comment>
<proteinExistence type="inferred from homology"/>
<dbReference type="GO" id="GO:0003735">
    <property type="term" value="F:structural constituent of ribosome"/>
    <property type="evidence" value="ECO:0007669"/>
    <property type="project" value="InterPro"/>
</dbReference>
<accession>A0A1F6CZG6</accession>
<evidence type="ECO:0000256" key="6">
    <source>
        <dbReference type="RuleBase" id="RU000560"/>
    </source>
</evidence>
<organism evidence="7 8">
    <name type="scientific">Candidatus Kaiserbacteria bacterium RIFCSPHIGHO2_01_FULL_53_29</name>
    <dbReference type="NCBI Taxonomy" id="1798480"/>
    <lineage>
        <taxon>Bacteria</taxon>
        <taxon>Candidatus Kaiseribacteriota</taxon>
    </lineage>
</organism>
<dbReference type="AlphaFoldDB" id="A0A1F6CZG6"/>
<dbReference type="InterPro" id="IPR035566">
    <property type="entry name" value="Ribosomal_protein_bL20_C"/>
</dbReference>
<dbReference type="GO" id="GO:0000027">
    <property type="term" value="P:ribosomal large subunit assembly"/>
    <property type="evidence" value="ECO:0007669"/>
    <property type="project" value="UniProtKB-UniRule"/>
</dbReference>
<evidence type="ECO:0000256" key="3">
    <source>
        <dbReference type="ARBA" id="ARBA00023274"/>
    </source>
</evidence>
<dbReference type="GO" id="GO:0005840">
    <property type="term" value="C:ribosome"/>
    <property type="evidence" value="ECO:0007669"/>
    <property type="project" value="UniProtKB-KW"/>
</dbReference>
<comment type="similarity">
    <text evidence="1 5 6">Belongs to the bacterial ribosomal protein bL20 family.</text>
</comment>
<dbReference type="Pfam" id="PF00453">
    <property type="entry name" value="Ribosomal_L20"/>
    <property type="match status" value="1"/>
</dbReference>
<evidence type="ECO:0000256" key="4">
    <source>
        <dbReference type="ARBA" id="ARBA00035172"/>
    </source>
</evidence>
<dbReference type="GO" id="GO:0006412">
    <property type="term" value="P:translation"/>
    <property type="evidence" value="ECO:0007669"/>
    <property type="project" value="InterPro"/>
</dbReference>
<dbReference type="NCBIfam" id="TIGR01032">
    <property type="entry name" value="rplT_bact"/>
    <property type="match status" value="1"/>
</dbReference>
<protein>
    <recommendedName>
        <fullName evidence="4 5">Large ribosomal subunit protein bL20</fullName>
    </recommendedName>
</protein>